<dbReference type="Pfam" id="PF13966">
    <property type="entry name" value="zf-RVT"/>
    <property type="match status" value="1"/>
</dbReference>
<comment type="caution">
    <text evidence="2">The sequence shown here is derived from an EMBL/GenBank/DDBJ whole genome shotgun (WGS) entry which is preliminary data.</text>
</comment>
<proteinExistence type="predicted"/>
<evidence type="ECO:0000259" key="1">
    <source>
        <dbReference type="Pfam" id="PF13966"/>
    </source>
</evidence>
<dbReference type="Proteomes" id="UP001140206">
    <property type="component" value="Chromosome 1"/>
</dbReference>
<keyword evidence="2" id="KW-0808">Transferase</keyword>
<keyword evidence="2" id="KW-0548">Nucleotidyltransferase</keyword>
<dbReference type="InterPro" id="IPR026960">
    <property type="entry name" value="RVT-Znf"/>
</dbReference>
<name>A0AAV8H568_9POAL</name>
<dbReference type="GO" id="GO:0003964">
    <property type="term" value="F:RNA-directed DNA polymerase activity"/>
    <property type="evidence" value="ECO:0007669"/>
    <property type="project" value="UniProtKB-KW"/>
</dbReference>
<accession>A0AAV8H568</accession>
<evidence type="ECO:0000313" key="3">
    <source>
        <dbReference type="Proteomes" id="UP001140206"/>
    </source>
</evidence>
<evidence type="ECO:0000313" key="2">
    <source>
        <dbReference type="EMBL" id="KAJ4810946.1"/>
    </source>
</evidence>
<dbReference type="PANTHER" id="PTHR33116:SF78">
    <property type="entry name" value="OS12G0587133 PROTEIN"/>
    <property type="match status" value="1"/>
</dbReference>
<gene>
    <name evidence="2" type="ORF">LUZ62_023512</name>
</gene>
<keyword evidence="3" id="KW-1185">Reference proteome</keyword>
<keyword evidence="2" id="KW-0695">RNA-directed DNA polymerase</keyword>
<dbReference type="PANTHER" id="PTHR33116">
    <property type="entry name" value="REVERSE TRANSCRIPTASE ZINC-BINDING DOMAIN-CONTAINING PROTEIN-RELATED-RELATED"/>
    <property type="match status" value="1"/>
</dbReference>
<sequence length="293" mass="33551">MAILYSRKRSPTPPLNWLSSGSFFWRDLFKLRLLFQISTTWEVGDGASPSFWFDAWAGSPILFLTKNWDRPPKQALSLQKALPLLNEILPRPQIFRVSTFCREPNQLQFSGGLDRIVWKWSVDGNFCSNTTYKQLAGIGKVNSPFVWIWKLKLPPKVKFFCLLLLQDKLLTQHALLKRNIHVTVGCSLCSSDLIEDSLHLFFTCPYSQALWQQVQNLTGLTLPLVKESVLQTILGSFLSHNGPSKNKMTCFQMTALWTLWGERNNRIFRGVAKPVHVLARSIQEDGAMFLNFS</sequence>
<reference evidence="2" key="1">
    <citation type="submission" date="2022-08" db="EMBL/GenBank/DDBJ databases">
        <authorList>
            <person name="Marques A."/>
        </authorList>
    </citation>
    <scope>NUCLEOTIDE SEQUENCE</scope>
    <source>
        <strain evidence="2">RhyPub2mFocal</strain>
        <tissue evidence="2">Leaves</tissue>
    </source>
</reference>
<dbReference type="EMBL" id="JAMFTS010000001">
    <property type="protein sequence ID" value="KAJ4810946.1"/>
    <property type="molecule type" value="Genomic_DNA"/>
</dbReference>
<dbReference type="AlphaFoldDB" id="A0AAV8H568"/>
<protein>
    <submittedName>
        <fullName evidence="2">RNA-directed DNA polymerase (Reverse transcriptase)-related family protein</fullName>
    </submittedName>
</protein>
<feature type="domain" description="Reverse transcriptase zinc-binding" evidence="1">
    <location>
        <begin position="126"/>
        <end position="211"/>
    </location>
</feature>
<organism evidence="2 3">
    <name type="scientific">Rhynchospora pubera</name>
    <dbReference type="NCBI Taxonomy" id="906938"/>
    <lineage>
        <taxon>Eukaryota</taxon>
        <taxon>Viridiplantae</taxon>
        <taxon>Streptophyta</taxon>
        <taxon>Embryophyta</taxon>
        <taxon>Tracheophyta</taxon>
        <taxon>Spermatophyta</taxon>
        <taxon>Magnoliopsida</taxon>
        <taxon>Liliopsida</taxon>
        <taxon>Poales</taxon>
        <taxon>Cyperaceae</taxon>
        <taxon>Cyperoideae</taxon>
        <taxon>Rhynchosporeae</taxon>
        <taxon>Rhynchospora</taxon>
    </lineage>
</organism>